<dbReference type="EMBL" id="GEEE01010887">
    <property type="protein sequence ID" value="JAP52338.1"/>
    <property type="molecule type" value="Transcribed_RNA"/>
</dbReference>
<dbReference type="GO" id="GO:0042147">
    <property type="term" value="P:retrograde transport, endosome to Golgi"/>
    <property type="evidence" value="ECO:0007669"/>
    <property type="project" value="InterPro"/>
</dbReference>
<gene>
    <name evidence="8" type="primary">VPS35</name>
    <name evidence="8" type="ORF">TR113527</name>
</gene>
<evidence type="ECO:0000256" key="5">
    <source>
        <dbReference type="ARBA" id="ARBA00023136"/>
    </source>
</evidence>
<reference evidence="8" key="1">
    <citation type="submission" date="2016-01" db="EMBL/GenBank/DDBJ databases">
        <title>Reference transcriptome for the parasite Schistocephalus solidus: insights into the molecular evolution of parasitism.</title>
        <authorList>
            <person name="Hebert F.O."/>
            <person name="Grambauer S."/>
            <person name="Barber I."/>
            <person name="Landry C.R."/>
            <person name="Aubin-Horth N."/>
        </authorList>
    </citation>
    <scope>NUCLEOTIDE SEQUENCE</scope>
</reference>
<dbReference type="InterPro" id="IPR042491">
    <property type="entry name" value="Vps35_C"/>
</dbReference>
<comment type="function">
    <text evidence="6">Plays a role in vesicular protein sorting.</text>
</comment>
<comment type="subcellular location">
    <subcellularLocation>
        <location evidence="1">Membrane</location>
        <topology evidence="1">Peripheral membrane protein</topology>
    </subcellularLocation>
</comment>
<dbReference type="Gene3D" id="1.25.40.660">
    <property type="entry name" value="Vacuolar protein sorting-associated protein 35, helical subcomplex Vps35-C"/>
    <property type="match status" value="1"/>
</dbReference>
<dbReference type="PANTHER" id="PTHR11099:SF0">
    <property type="entry name" value="VACUOLAR PROTEIN SORTING-ASSOCIATED PROTEIN 35"/>
    <property type="match status" value="1"/>
</dbReference>
<comment type="similarity">
    <text evidence="2 6">Belongs to the VPS35 family.</text>
</comment>
<dbReference type="GO" id="GO:0005770">
    <property type="term" value="C:late endosome"/>
    <property type="evidence" value="ECO:0007669"/>
    <property type="project" value="TreeGrafter"/>
</dbReference>
<dbReference type="GO" id="GO:0030906">
    <property type="term" value="C:retromer, cargo-selective complex"/>
    <property type="evidence" value="ECO:0007669"/>
    <property type="project" value="InterPro"/>
</dbReference>
<evidence type="ECO:0000256" key="3">
    <source>
        <dbReference type="ARBA" id="ARBA00022448"/>
    </source>
</evidence>
<evidence type="ECO:0000256" key="4">
    <source>
        <dbReference type="ARBA" id="ARBA00022927"/>
    </source>
</evidence>
<evidence type="ECO:0000256" key="1">
    <source>
        <dbReference type="ARBA" id="ARBA00004170"/>
    </source>
</evidence>
<evidence type="ECO:0000313" key="8">
    <source>
        <dbReference type="EMBL" id="JAP52338.1"/>
    </source>
</evidence>
<evidence type="ECO:0000256" key="7">
    <source>
        <dbReference type="SAM" id="MobiDB-lite"/>
    </source>
</evidence>
<dbReference type="AlphaFoldDB" id="A0A0X3PL03"/>
<evidence type="ECO:0000256" key="6">
    <source>
        <dbReference type="PIRNR" id="PIRNR009375"/>
    </source>
</evidence>
<protein>
    <recommendedName>
        <fullName evidence="6">Vacuolar protein sorting-associated protein 35</fullName>
    </recommendedName>
</protein>
<keyword evidence="3 6" id="KW-0813">Transport</keyword>
<feature type="region of interest" description="Disordered" evidence="7">
    <location>
        <begin position="171"/>
        <end position="191"/>
    </location>
</feature>
<dbReference type="GO" id="GO:0006886">
    <property type="term" value="P:intracellular protein transport"/>
    <property type="evidence" value="ECO:0007669"/>
    <property type="project" value="TreeGrafter"/>
</dbReference>
<keyword evidence="4 6" id="KW-0653">Protein transport</keyword>
<name>A0A0X3PL03_SCHSO</name>
<evidence type="ECO:0000256" key="2">
    <source>
        <dbReference type="ARBA" id="ARBA00006536"/>
    </source>
</evidence>
<accession>A0A0X3PL03</accession>
<organism evidence="8">
    <name type="scientific">Schistocephalus solidus</name>
    <name type="common">Tapeworm</name>
    <dbReference type="NCBI Taxonomy" id="70667"/>
    <lineage>
        <taxon>Eukaryota</taxon>
        <taxon>Metazoa</taxon>
        <taxon>Spiralia</taxon>
        <taxon>Lophotrochozoa</taxon>
        <taxon>Platyhelminthes</taxon>
        <taxon>Cestoda</taxon>
        <taxon>Eucestoda</taxon>
        <taxon>Diphyllobothriidea</taxon>
        <taxon>Diphyllobothriidae</taxon>
        <taxon>Schistocephalus</taxon>
    </lineage>
</organism>
<proteinExistence type="inferred from homology"/>
<dbReference type="InterPro" id="IPR005378">
    <property type="entry name" value="Vps35"/>
</dbReference>
<dbReference type="GO" id="GO:0005829">
    <property type="term" value="C:cytosol"/>
    <property type="evidence" value="ECO:0007669"/>
    <property type="project" value="GOC"/>
</dbReference>
<dbReference type="PIRSF" id="PIRSF009375">
    <property type="entry name" value="Retromer_Vps35"/>
    <property type="match status" value="1"/>
</dbReference>
<dbReference type="Pfam" id="PF03635">
    <property type="entry name" value="Vps35"/>
    <property type="match status" value="1"/>
</dbReference>
<keyword evidence="5" id="KW-0472">Membrane</keyword>
<dbReference type="PANTHER" id="PTHR11099">
    <property type="entry name" value="VACUOLAR SORTING PROTEIN 35"/>
    <property type="match status" value="1"/>
</dbReference>
<sequence length="886" mass="99251">MPDDQVKVLEKSLQAVSQQSQLIKMCFDRGAQIDALHCCANMLRGMRTSDLSPKAYYELYIKTTEVLNDLEFQLTEDFKQGRSLPHLYETVQYVANIVPRLYLLITIGVVQIKSRELPCREVLHDLVEMCRGVQHPMRGLFLRNYLLSSIRPGLLPDVDLPLPLHGAAHDGDLPIGNNNARTEDGTDQSDSGTVLDSVNFILINFAEMNKLWVRMQHQGHTRDRERREQERRDLRVLVGANIHRISQLESVSIDLYSRHILPNILEQIIQCRDVIAQEYLMDVIIQAFPDEFHAASFLMPLRACEQLQPAVRLRPIISSLVERLLRFASSPDSGDSILLPSGQGGDATETVLHTREAFSANLLKSLSREIDRLVSRRAQLCEEAVPDCRVGLPPKDVPGLFVPLVQMAICLHPENSAALVNEVLLAAANALERLGPSRIQPGSALSHELLKLLHLPIYGPGTRPDASDFSMAVTTGQPGVANLGQLDRLSELLNLTGLHRLFGLLDPASRRRLASFLISRALDQAEAIVPPATAASTEPTVDRNDLYRICRVEDSEGLFNIMDALVGRRAAGEDEADAEEAEEERCLLASMIHLLGSRPRSRQPEVNFELLVRTRKWLSSADVQPEIIRAVFPVIVFEAMRLLPVFYDGRDTIESWETKVEQIIQFCHSSVTTLIGANSPDTALKLFLNCAQAIDALPFGKQISLAYEFFSQAFTLFEQELSQSRSQLSALCLIVSTLLEMKCLDAENFQVLRTQCTRAASHLLLRPDQSRAMAVASHLFWVPREPLANPEVFRHAKGLLGCIEKAENLADMCMDLDTRSQLYIDLVNYCIKFKQLGCEEVSDERISKLMAVVEDLMVQLDSCPETVSVYLANTKKKLNQLIESED</sequence>